<organism evidence="1 2">
    <name type="scientific">Fusarium sarcochroum</name>
    <dbReference type="NCBI Taxonomy" id="1208366"/>
    <lineage>
        <taxon>Eukaryota</taxon>
        <taxon>Fungi</taxon>
        <taxon>Dikarya</taxon>
        <taxon>Ascomycota</taxon>
        <taxon>Pezizomycotina</taxon>
        <taxon>Sordariomycetes</taxon>
        <taxon>Hypocreomycetidae</taxon>
        <taxon>Hypocreales</taxon>
        <taxon>Nectriaceae</taxon>
        <taxon>Fusarium</taxon>
        <taxon>Fusarium lateritium species complex</taxon>
    </lineage>
</organism>
<keyword evidence="2" id="KW-1185">Reference proteome</keyword>
<accession>A0A8H4U0C0</accession>
<sequence length="252" mass="27995">MDTDSTTHILPLSRDEATNPTTLVFSGQIVTSEDDPSTPLYQLSREIACTIQRNLSIIFEQVKFIEPSESESSSSRKRKRRSQDLFYLVHPAHAKYRNDLPAYYITAASPRTLGNIQFDISKTVLQKPEFKAMLNADKSAADVLLFNHETQQTLFEIKPKWKGGHYQWIDADGQKIAYESGKGDEYKLVIQVPLQQQVKDAMVALWVLRLWHDLAEKLEELAGPIEPSSYPSTKTLKGVAAGGALAGAGGGG</sequence>
<comment type="caution">
    <text evidence="1">The sequence shown here is derived from an EMBL/GenBank/DDBJ whole genome shotgun (WGS) entry which is preliminary data.</text>
</comment>
<dbReference type="OrthoDB" id="5207784at2759"/>
<protein>
    <submittedName>
        <fullName evidence="1">Uncharacterized protein</fullName>
    </submittedName>
</protein>
<name>A0A8H4U0C0_9HYPO</name>
<dbReference type="AlphaFoldDB" id="A0A8H4U0C0"/>
<gene>
    <name evidence="1" type="ORF">FSARC_5013</name>
</gene>
<dbReference type="EMBL" id="JABEXW010000236">
    <property type="protein sequence ID" value="KAF4967440.1"/>
    <property type="molecule type" value="Genomic_DNA"/>
</dbReference>
<evidence type="ECO:0000313" key="1">
    <source>
        <dbReference type="EMBL" id="KAF4967440.1"/>
    </source>
</evidence>
<evidence type="ECO:0000313" key="2">
    <source>
        <dbReference type="Proteomes" id="UP000622797"/>
    </source>
</evidence>
<reference evidence="1" key="2">
    <citation type="submission" date="2020-05" db="EMBL/GenBank/DDBJ databases">
        <authorList>
            <person name="Kim H.-S."/>
            <person name="Proctor R.H."/>
            <person name="Brown D.W."/>
        </authorList>
    </citation>
    <scope>NUCLEOTIDE SEQUENCE</scope>
    <source>
        <strain evidence="1">NRRL 20472</strain>
    </source>
</reference>
<proteinExistence type="predicted"/>
<dbReference type="Proteomes" id="UP000622797">
    <property type="component" value="Unassembled WGS sequence"/>
</dbReference>
<reference evidence="1" key="1">
    <citation type="journal article" date="2020" name="BMC Genomics">
        <title>Correction to: Identification and distribution of gene clusters required for synthesis of sphingolipid metabolism inhibitors in diverse species of the filamentous fungus Fusarium.</title>
        <authorList>
            <person name="Kim H.S."/>
            <person name="Lohmar J.M."/>
            <person name="Busman M."/>
            <person name="Brown D.W."/>
            <person name="Naumann T.A."/>
            <person name="Divon H.H."/>
            <person name="Lysoe E."/>
            <person name="Uhlig S."/>
            <person name="Proctor R.H."/>
        </authorList>
    </citation>
    <scope>NUCLEOTIDE SEQUENCE</scope>
    <source>
        <strain evidence="1">NRRL 20472</strain>
    </source>
</reference>